<dbReference type="EMBL" id="WUFV01000002">
    <property type="protein sequence ID" value="NEK14356.1"/>
    <property type="molecule type" value="Genomic_DNA"/>
</dbReference>
<feature type="domain" description="Multidrug resistance protein MdtA-like beta-barrel" evidence="10">
    <location>
        <begin position="255"/>
        <end position="335"/>
    </location>
</feature>
<dbReference type="Proteomes" id="UP000471705">
    <property type="component" value="Unassembled WGS sequence"/>
</dbReference>
<protein>
    <submittedName>
        <fullName evidence="12">Efflux RND transporter periplasmic adaptor subunit</fullName>
    </submittedName>
</protein>
<dbReference type="InterPro" id="IPR058626">
    <property type="entry name" value="MdtA-like_b-barrel"/>
</dbReference>
<dbReference type="Gene3D" id="2.40.50.100">
    <property type="match status" value="1"/>
</dbReference>
<keyword evidence="3" id="KW-0813">Transport</keyword>
<accession>A0A7K3VB19</accession>
<evidence type="ECO:0000259" key="9">
    <source>
        <dbReference type="Pfam" id="PF25917"/>
    </source>
</evidence>
<evidence type="ECO:0000256" key="6">
    <source>
        <dbReference type="ARBA" id="ARBA00023136"/>
    </source>
</evidence>
<dbReference type="Pfam" id="PF25876">
    <property type="entry name" value="HH_MFP_RND"/>
    <property type="match status" value="1"/>
</dbReference>
<evidence type="ECO:0000259" key="8">
    <source>
        <dbReference type="Pfam" id="PF25876"/>
    </source>
</evidence>
<comment type="subcellular location">
    <subcellularLocation>
        <location evidence="1">Cell membrane</location>
    </subcellularLocation>
</comment>
<feature type="compositionally biased region" description="Low complexity" evidence="7">
    <location>
        <begin position="50"/>
        <end position="65"/>
    </location>
</feature>
<dbReference type="RefSeq" id="WP_164046069.1">
    <property type="nucleotide sequence ID" value="NZ_JBGEXJ010000013.1"/>
</dbReference>
<dbReference type="GO" id="GO:0015562">
    <property type="term" value="F:efflux transmembrane transporter activity"/>
    <property type="evidence" value="ECO:0007669"/>
    <property type="project" value="TreeGrafter"/>
</dbReference>
<feature type="compositionally biased region" description="Polar residues" evidence="7">
    <location>
        <begin position="427"/>
        <end position="440"/>
    </location>
</feature>
<feature type="region of interest" description="Disordered" evidence="7">
    <location>
        <begin position="42"/>
        <end position="84"/>
    </location>
</feature>
<comment type="caution">
    <text evidence="12">The sequence shown here is derived from an EMBL/GenBank/DDBJ whole genome shotgun (WGS) entry which is preliminary data.</text>
</comment>
<name>A0A7K3VB19_RHILE</name>
<dbReference type="GO" id="GO:1990281">
    <property type="term" value="C:efflux pump complex"/>
    <property type="evidence" value="ECO:0007669"/>
    <property type="project" value="TreeGrafter"/>
</dbReference>
<dbReference type="Gene3D" id="1.10.287.470">
    <property type="entry name" value="Helix hairpin bin"/>
    <property type="match status" value="1"/>
</dbReference>
<feature type="domain" description="Multidrug resistance protein MdtA-like alpha-helical hairpin" evidence="8">
    <location>
        <begin position="155"/>
        <end position="220"/>
    </location>
</feature>
<feature type="domain" description="Multidrug resistance protein MdtA-like C-terminal permuted SH3" evidence="11">
    <location>
        <begin position="343"/>
        <end position="399"/>
    </location>
</feature>
<evidence type="ECO:0000256" key="5">
    <source>
        <dbReference type="ARBA" id="ARBA00022519"/>
    </source>
</evidence>
<dbReference type="Pfam" id="PF25944">
    <property type="entry name" value="Beta-barrel_RND"/>
    <property type="match status" value="1"/>
</dbReference>
<keyword evidence="5" id="KW-0997">Cell inner membrane</keyword>
<dbReference type="Gene3D" id="2.40.420.20">
    <property type="match status" value="1"/>
</dbReference>
<sequence>MKKFWITVSVIAIAAIGVWQFGNMIPYASRIPYISQFIKQPADGNGGGQQAQADQQANQAQANQGQDGGQHQGGGRRRGGGGPTVVKTVAAVKTTLPMDVTATGWADADDNTTIAAQEQGLIVSIDAQDGATVKAGDLIAKLDDRTAKATVDKDNAMIVRDAATLSEAETALTRAQDLFNQKAGTQQSLDQAVAARDTAAATVDADKASLASDQILLEHTDIRAPFDGRLGDIVVSKGAFLSAGAAIVTIAKYDPIYVKFHLQERYLRELKSALAGGPVEVSTAPNSTKGQVRKGEISFYDNTVDTASGTILAKAKFENASGALWPGQSVNIVVHFNNDEQQVVVPTVAVSPGPEGFFAFVAKDGKSHLTAVTVARANGGFTAIESGLQAGDHVVVEGQGQLNDQQAINEQFDEKALDVASAEEPRQQQPSETITVGAQQ</sequence>
<evidence type="ECO:0000313" key="13">
    <source>
        <dbReference type="Proteomes" id="UP000471705"/>
    </source>
</evidence>
<evidence type="ECO:0000256" key="4">
    <source>
        <dbReference type="ARBA" id="ARBA00022475"/>
    </source>
</evidence>
<feature type="region of interest" description="Disordered" evidence="7">
    <location>
        <begin position="417"/>
        <end position="440"/>
    </location>
</feature>
<dbReference type="Pfam" id="PF25967">
    <property type="entry name" value="RND-MFP_C"/>
    <property type="match status" value="1"/>
</dbReference>
<dbReference type="AlphaFoldDB" id="A0A7K3VB19"/>
<dbReference type="InterPro" id="IPR006143">
    <property type="entry name" value="RND_pump_MFP"/>
</dbReference>
<dbReference type="SUPFAM" id="SSF111369">
    <property type="entry name" value="HlyD-like secretion proteins"/>
    <property type="match status" value="1"/>
</dbReference>
<evidence type="ECO:0000256" key="1">
    <source>
        <dbReference type="ARBA" id="ARBA00004236"/>
    </source>
</evidence>
<evidence type="ECO:0000313" key="12">
    <source>
        <dbReference type="EMBL" id="NEK14356.1"/>
    </source>
</evidence>
<organism evidence="12 13">
    <name type="scientific">Rhizobium leguminosarum</name>
    <dbReference type="NCBI Taxonomy" id="384"/>
    <lineage>
        <taxon>Bacteria</taxon>
        <taxon>Pseudomonadati</taxon>
        <taxon>Pseudomonadota</taxon>
        <taxon>Alphaproteobacteria</taxon>
        <taxon>Hyphomicrobiales</taxon>
        <taxon>Rhizobiaceae</taxon>
        <taxon>Rhizobium/Agrobacterium group</taxon>
        <taxon>Rhizobium</taxon>
    </lineage>
</organism>
<keyword evidence="6" id="KW-0472">Membrane</keyword>
<keyword evidence="4" id="KW-1003">Cell membrane</keyword>
<feature type="domain" description="Multidrug resistance protein MdtA-like barrel-sandwich hybrid" evidence="9">
    <location>
        <begin position="112"/>
        <end position="246"/>
    </location>
</feature>
<evidence type="ECO:0000259" key="10">
    <source>
        <dbReference type="Pfam" id="PF25944"/>
    </source>
</evidence>
<evidence type="ECO:0000259" key="11">
    <source>
        <dbReference type="Pfam" id="PF25967"/>
    </source>
</evidence>
<dbReference type="Gene3D" id="2.40.30.170">
    <property type="match status" value="1"/>
</dbReference>
<evidence type="ECO:0000256" key="7">
    <source>
        <dbReference type="SAM" id="MobiDB-lite"/>
    </source>
</evidence>
<dbReference type="NCBIfam" id="TIGR01730">
    <property type="entry name" value="RND_mfp"/>
    <property type="match status" value="1"/>
</dbReference>
<reference evidence="12 13" key="1">
    <citation type="submission" date="2019-12" db="EMBL/GenBank/DDBJ databases">
        <title>Rhizobium genotypes associated with high levels of biological nitrogen fixation by grain legumes in a temperate-maritime cropping system.</title>
        <authorList>
            <person name="Maluk M."/>
            <person name="Francesc Ferrando Molina F."/>
            <person name="Lopez Del Egido L."/>
            <person name="Lafos M."/>
            <person name="Langarica-Fuentes A."/>
            <person name="Gebre Yohannes G."/>
            <person name="Young M.W."/>
            <person name="Martin P."/>
            <person name="Gantlett R."/>
            <person name="Kenicer G."/>
            <person name="Hawes C."/>
            <person name="Begg G.S."/>
            <person name="Quilliam R.S."/>
            <person name="Squire G.R."/>
            <person name="Poole P.S."/>
            <person name="Young P.W."/>
            <person name="Iannetta P.M."/>
            <person name="James E.K."/>
        </authorList>
    </citation>
    <scope>NUCLEOTIDE SEQUENCE [LARGE SCALE GENOMIC DNA]</scope>
    <source>
        <strain evidence="12 13">JHI54</strain>
    </source>
</reference>
<comment type="similarity">
    <text evidence="2">Belongs to the membrane fusion protein (MFP) (TC 8.A.1) family.</text>
</comment>
<gene>
    <name evidence="12" type="ORF">GR257_05745</name>
</gene>
<dbReference type="PANTHER" id="PTHR30469">
    <property type="entry name" value="MULTIDRUG RESISTANCE PROTEIN MDTA"/>
    <property type="match status" value="1"/>
</dbReference>
<dbReference type="Pfam" id="PF25917">
    <property type="entry name" value="BSH_RND"/>
    <property type="match status" value="1"/>
</dbReference>
<proteinExistence type="inferred from homology"/>
<evidence type="ECO:0000256" key="2">
    <source>
        <dbReference type="ARBA" id="ARBA00009477"/>
    </source>
</evidence>
<dbReference type="PANTHER" id="PTHR30469:SF36">
    <property type="entry name" value="BLL3903 PROTEIN"/>
    <property type="match status" value="1"/>
</dbReference>
<dbReference type="InterPro" id="IPR058625">
    <property type="entry name" value="MdtA-like_BSH"/>
</dbReference>
<dbReference type="InterPro" id="IPR058624">
    <property type="entry name" value="MdtA-like_HH"/>
</dbReference>
<dbReference type="InterPro" id="IPR058627">
    <property type="entry name" value="MdtA-like_C"/>
</dbReference>
<evidence type="ECO:0000256" key="3">
    <source>
        <dbReference type="ARBA" id="ARBA00022448"/>
    </source>
</evidence>